<accession>A0A0N0GZ87</accession>
<feature type="domain" description="4-oxalocrotonate tautomerase-like" evidence="2">
    <location>
        <begin position="2"/>
        <end position="52"/>
    </location>
</feature>
<dbReference type="PATRIC" id="fig|66876.3.peg.4084"/>
<comment type="caution">
    <text evidence="3">The sequence shown here is derived from an EMBL/GenBank/DDBJ whole genome shotgun (WGS) entry which is preliminary data.</text>
</comment>
<sequence>MPHVNIKHFPVDFTDEQKKQLAETVTAFVTEHFGVHEGAVSIALEPVAEPGWNETVYVPEITGRQHLLIKAPNYRDN</sequence>
<organism evidence="3 4">
    <name type="scientific">Streptomyces chattanoogensis</name>
    <dbReference type="NCBI Taxonomy" id="66876"/>
    <lineage>
        <taxon>Bacteria</taxon>
        <taxon>Bacillati</taxon>
        <taxon>Actinomycetota</taxon>
        <taxon>Actinomycetes</taxon>
        <taxon>Kitasatosporales</taxon>
        <taxon>Streptomycetaceae</taxon>
        <taxon>Streptomyces</taxon>
    </lineage>
</organism>
<protein>
    <recommendedName>
        <fullName evidence="2">4-oxalocrotonate tautomerase-like domain-containing protein</fullName>
    </recommendedName>
</protein>
<dbReference type="InterPro" id="IPR004370">
    <property type="entry name" value="4-OT-like_dom"/>
</dbReference>
<evidence type="ECO:0000313" key="3">
    <source>
        <dbReference type="EMBL" id="KPC62532.1"/>
    </source>
</evidence>
<dbReference type="EMBL" id="LGKG01000138">
    <property type="protein sequence ID" value="KPC62532.1"/>
    <property type="molecule type" value="Genomic_DNA"/>
</dbReference>
<keyword evidence="4" id="KW-1185">Reference proteome</keyword>
<reference evidence="4" key="1">
    <citation type="submission" date="2015-07" db="EMBL/GenBank/DDBJ databases">
        <authorList>
            <person name="Ju K.-S."/>
            <person name="Doroghazi J.R."/>
            <person name="Metcalf W.W."/>
        </authorList>
    </citation>
    <scope>NUCLEOTIDE SEQUENCE [LARGE SCALE GENOMIC DNA]</scope>
    <source>
        <strain evidence="4">NRRL ISP-5002</strain>
    </source>
</reference>
<gene>
    <name evidence="3" type="ORF">ADL29_18635</name>
</gene>
<proteinExistence type="predicted"/>
<evidence type="ECO:0000256" key="1">
    <source>
        <dbReference type="ARBA" id="ARBA00023235"/>
    </source>
</evidence>
<dbReference type="Gene3D" id="3.30.429.10">
    <property type="entry name" value="Macrophage Migration Inhibitory Factor"/>
    <property type="match status" value="1"/>
</dbReference>
<dbReference type="SUPFAM" id="SSF55331">
    <property type="entry name" value="Tautomerase/MIF"/>
    <property type="match status" value="1"/>
</dbReference>
<keyword evidence="1" id="KW-0413">Isomerase</keyword>
<evidence type="ECO:0000259" key="2">
    <source>
        <dbReference type="Pfam" id="PF01361"/>
    </source>
</evidence>
<evidence type="ECO:0000313" key="4">
    <source>
        <dbReference type="Proteomes" id="UP000037982"/>
    </source>
</evidence>
<dbReference type="AlphaFoldDB" id="A0A0N0GZ87"/>
<dbReference type="Proteomes" id="UP000037982">
    <property type="component" value="Unassembled WGS sequence"/>
</dbReference>
<dbReference type="Pfam" id="PF01361">
    <property type="entry name" value="Tautomerase"/>
    <property type="match status" value="1"/>
</dbReference>
<dbReference type="GO" id="GO:0016853">
    <property type="term" value="F:isomerase activity"/>
    <property type="evidence" value="ECO:0007669"/>
    <property type="project" value="UniProtKB-KW"/>
</dbReference>
<name>A0A0N0GZ87_9ACTN</name>
<dbReference type="RefSeq" id="WP_053924773.1">
    <property type="nucleotide sequence ID" value="NZ_LGKG01000138.1"/>
</dbReference>
<dbReference type="InterPro" id="IPR014347">
    <property type="entry name" value="Tautomerase/MIF_sf"/>
</dbReference>